<dbReference type="AlphaFoldDB" id="S8DTM6"/>
<dbReference type="HOGENOM" id="CLU_044121_2_1_1"/>
<feature type="region of interest" description="Disordered" evidence="1">
    <location>
        <begin position="323"/>
        <end position="346"/>
    </location>
</feature>
<feature type="compositionally biased region" description="Basic and acidic residues" evidence="1">
    <location>
        <begin position="334"/>
        <end position="345"/>
    </location>
</feature>
<protein>
    <recommendedName>
        <fullName evidence="2">Protein kinase domain-containing protein</fullName>
    </recommendedName>
</protein>
<evidence type="ECO:0000313" key="3">
    <source>
        <dbReference type="EMBL" id="EPS95962.1"/>
    </source>
</evidence>
<dbReference type="Proteomes" id="UP000015241">
    <property type="component" value="Unassembled WGS sequence"/>
</dbReference>
<organism evidence="3 4">
    <name type="scientific">Fomitopsis schrenkii</name>
    <name type="common">Brown rot fungus</name>
    <dbReference type="NCBI Taxonomy" id="2126942"/>
    <lineage>
        <taxon>Eukaryota</taxon>
        <taxon>Fungi</taxon>
        <taxon>Dikarya</taxon>
        <taxon>Basidiomycota</taxon>
        <taxon>Agaricomycotina</taxon>
        <taxon>Agaricomycetes</taxon>
        <taxon>Polyporales</taxon>
        <taxon>Fomitopsis</taxon>
    </lineage>
</organism>
<dbReference type="GO" id="GO:0005524">
    <property type="term" value="F:ATP binding"/>
    <property type="evidence" value="ECO:0007669"/>
    <property type="project" value="InterPro"/>
</dbReference>
<dbReference type="STRING" id="743788.S8DTM6"/>
<keyword evidence="4" id="KW-1185">Reference proteome</keyword>
<dbReference type="PROSITE" id="PS50011">
    <property type="entry name" value="PROTEIN_KINASE_DOM"/>
    <property type="match status" value="1"/>
</dbReference>
<dbReference type="GO" id="GO:0004672">
    <property type="term" value="F:protein kinase activity"/>
    <property type="evidence" value="ECO:0007669"/>
    <property type="project" value="InterPro"/>
</dbReference>
<evidence type="ECO:0000259" key="2">
    <source>
        <dbReference type="PROSITE" id="PS50011"/>
    </source>
</evidence>
<dbReference type="InterPro" id="IPR011009">
    <property type="entry name" value="Kinase-like_dom_sf"/>
</dbReference>
<dbReference type="InterPro" id="IPR000719">
    <property type="entry name" value="Prot_kinase_dom"/>
</dbReference>
<proteinExistence type="predicted"/>
<accession>S8DTM6</accession>
<evidence type="ECO:0000313" key="4">
    <source>
        <dbReference type="Proteomes" id="UP000015241"/>
    </source>
</evidence>
<name>S8DTM6_FOMSC</name>
<dbReference type="OrthoDB" id="5987198at2759"/>
<dbReference type="Gene3D" id="1.10.510.10">
    <property type="entry name" value="Transferase(Phosphotransferase) domain 1"/>
    <property type="match status" value="1"/>
</dbReference>
<sequence>MCSRLGEHEEVWRDRQPIFRSHGYILRPRLRPGWMPSWRFAGEHANPFQFEDSKALPKSRSDALLCTIDARRISDGRLVHIKRVQANGVEHKIAEMLLHESSDNVMPVIDIFQSRQKPKEAFIVTPFLRAANSPAFDCVEDMLDCGEQLLENLANLHSKGIAHRSIDARDLTIDAAPLYPQGFHPIEDDCLPDGVTPARPLPRKHTRVKYYIVNFRSAVRFPAPYDPERPPMLDVDRDVLRNLAHGTMPPELRDTRKGTRVQYDPYMLDVWLLGRALDHMFNQTGRNVDFLRPLFDRMCHPAPGSRWTAVEALRQWRDMRAERMGSPRHHWRPKDRAGRLKETGVRGHARSRVLQFLSVHKQLSSGREEENSSEECGQNSQRRRTP</sequence>
<dbReference type="SUPFAM" id="SSF56112">
    <property type="entry name" value="Protein kinase-like (PK-like)"/>
    <property type="match status" value="1"/>
</dbReference>
<reference evidence="3 4" key="1">
    <citation type="journal article" date="2012" name="Science">
        <title>The Paleozoic origin of enzymatic lignin decomposition reconstructed from 31 fungal genomes.</title>
        <authorList>
            <person name="Floudas D."/>
            <person name="Binder M."/>
            <person name="Riley R."/>
            <person name="Barry K."/>
            <person name="Blanchette R.A."/>
            <person name="Henrissat B."/>
            <person name="Martinez A.T."/>
            <person name="Otillar R."/>
            <person name="Spatafora J.W."/>
            <person name="Yadav J.S."/>
            <person name="Aerts A."/>
            <person name="Benoit I."/>
            <person name="Boyd A."/>
            <person name="Carlson A."/>
            <person name="Copeland A."/>
            <person name="Coutinho P.M."/>
            <person name="de Vries R.P."/>
            <person name="Ferreira P."/>
            <person name="Findley K."/>
            <person name="Foster B."/>
            <person name="Gaskell J."/>
            <person name="Glotzer D."/>
            <person name="Gorecki P."/>
            <person name="Heitman J."/>
            <person name="Hesse C."/>
            <person name="Hori C."/>
            <person name="Igarashi K."/>
            <person name="Jurgens J.A."/>
            <person name="Kallen N."/>
            <person name="Kersten P."/>
            <person name="Kohler A."/>
            <person name="Kuees U."/>
            <person name="Kumar T.K.A."/>
            <person name="Kuo A."/>
            <person name="LaButti K."/>
            <person name="Larrondo L.F."/>
            <person name="Lindquist E."/>
            <person name="Ling A."/>
            <person name="Lombard V."/>
            <person name="Lucas S."/>
            <person name="Lundell T."/>
            <person name="Martin R."/>
            <person name="McLaughlin D.J."/>
            <person name="Morgenstern I."/>
            <person name="Morin E."/>
            <person name="Murat C."/>
            <person name="Nagy L.G."/>
            <person name="Nolan M."/>
            <person name="Ohm R.A."/>
            <person name="Patyshakuliyeva A."/>
            <person name="Rokas A."/>
            <person name="Ruiz-Duenas F.J."/>
            <person name="Sabat G."/>
            <person name="Salamov A."/>
            <person name="Samejima M."/>
            <person name="Schmutz J."/>
            <person name="Slot J.C."/>
            <person name="St John F."/>
            <person name="Stenlid J."/>
            <person name="Sun H."/>
            <person name="Sun S."/>
            <person name="Syed K."/>
            <person name="Tsang A."/>
            <person name="Wiebenga A."/>
            <person name="Young D."/>
            <person name="Pisabarro A."/>
            <person name="Eastwood D.C."/>
            <person name="Martin F."/>
            <person name="Cullen D."/>
            <person name="Grigoriev I.V."/>
            <person name="Hibbett D.S."/>
        </authorList>
    </citation>
    <scope>NUCLEOTIDE SEQUENCE</scope>
    <source>
        <strain evidence="4">FP-58527</strain>
    </source>
</reference>
<feature type="domain" description="Protein kinase" evidence="2">
    <location>
        <begin position="50"/>
        <end position="386"/>
    </location>
</feature>
<gene>
    <name evidence="3" type="ORF">FOMPIDRAFT_46659</name>
</gene>
<feature type="region of interest" description="Disordered" evidence="1">
    <location>
        <begin position="362"/>
        <end position="386"/>
    </location>
</feature>
<evidence type="ECO:0000256" key="1">
    <source>
        <dbReference type="SAM" id="MobiDB-lite"/>
    </source>
</evidence>
<dbReference type="InParanoid" id="S8DTM6"/>
<dbReference type="EMBL" id="KE504196">
    <property type="protein sequence ID" value="EPS95962.1"/>
    <property type="molecule type" value="Genomic_DNA"/>
</dbReference>